<dbReference type="PANTHER" id="PTHR31793">
    <property type="entry name" value="4-HYDROXYBENZOYL-COA THIOESTERASE FAMILY MEMBER"/>
    <property type="match status" value="1"/>
</dbReference>
<keyword evidence="4" id="KW-1185">Reference proteome</keyword>
<dbReference type="Pfam" id="PF13279">
    <property type="entry name" value="4HBT_2"/>
    <property type="match status" value="1"/>
</dbReference>
<keyword evidence="2" id="KW-0378">Hydrolase</keyword>
<protein>
    <submittedName>
        <fullName evidence="3">Acyl-CoA thioesterase</fullName>
    </submittedName>
</protein>
<dbReference type="CDD" id="cd00586">
    <property type="entry name" value="4HBT"/>
    <property type="match status" value="1"/>
</dbReference>
<reference evidence="3 4" key="1">
    <citation type="submission" date="2021-06" db="EMBL/GenBank/DDBJ databases">
        <authorList>
            <person name="Lee D.H."/>
        </authorList>
    </citation>
    <scope>NUCLEOTIDE SEQUENCE [LARGE SCALE GENOMIC DNA]</scope>
    <source>
        <strain evidence="3 4">MMS21-HV4-11</strain>
    </source>
</reference>
<comment type="caution">
    <text evidence="3">The sequence shown here is derived from an EMBL/GenBank/DDBJ whole genome shotgun (WGS) entry which is preliminary data.</text>
</comment>
<organism evidence="3 4">
    <name type="scientific">Reyranella humidisoli</name>
    <dbReference type="NCBI Taxonomy" id="2849149"/>
    <lineage>
        <taxon>Bacteria</taxon>
        <taxon>Pseudomonadati</taxon>
        <taxon>Pseudomonadota</taxon>
        <taxon>Alphaproteobacteria</taxon>
        <taxon>Hyphomicrobiales</taxon>
        <taxon>Reyranellaceae</taxon>
        <taxon>Reyranella</taxon>
    </lineage>
</organism>
<dbReference type="EMBL" id="JAHOPB010000001">
    <property type="protein sequence ID" value="MBU8874728.1"/>
    <property type="molecule type" value="Genomic_DNA"/>
</dbReference>
<evidence type="ECO:0000313" key="3">
    <source>
        <dbReference type="EMBL" id="MBU8874728.1"/>
    </source>
</evidence>
<sequence length="152" mass="16526">MAGVKTAKDERRGDYGWWLPIASRWADCDAYGHVNNAVYYNWFDTALTTLAIERGILRAPGQTSIGLCIASGCEFLAPVGFPETVDVGIRLGRIGNSSLRYELAIFRRDGEAPAAVGHFVHVYVEAETRRSVALTEAQKAVMADLMSAASEG</sequence>
<gene>
    <name evidence="3" type="ORF">KQ910_13210</name>
</gene>
<comment type="similarity">
    <text evidence="1">Belongs to the 4-hydroxybenzoyl-CoA thioesterase family.</text>
</comment>
<dbReference type="Proteomes" id="UP000727907">
    <property type="component" value="Unassembled WGS sequence"/>
</dbReference>
<dbReference type="InterPro" id="IPR050563">
    <property type="entry name" value="4-hydroxybenzoyl-CoA_TE"/>
</dbReference>
<accession>A0ABS6IND2</accession>
<evidence type="ECO:0000313" key="4">
    <source>
        <dbReference type="Proteomes" id="UP000727907"/>
    </source>
</evidence>
<proteinExistence type="inferred from homology"/>
<name>A0ABS6IND2_9HYPH</name>
<evidence type="ECO:0000256" key="2">
    <source>
        <dbReference type="ARBA" id="ARBA00022801"/>
    </source>
</evidence>
<evidence type="ECO:0000256" key="1">
    <source>
        <dbReference type="ARBA" id="ARBA00005953"/>
    </source>
</evidence>
<dbReference type="RefSeq" id="WP_216960744.1">
    <property type="nucleotide sequence ID" value="NZ_JAHOPB010000001.1"/>
</dbReference>
<dbReference type="PANTHER" id="PTHR31793:SF27">
    <property type="entry name" value="NOVEL THIOESTERASE SUPERFAMILY DOMAIN AND SAPOSIN A-TYPE DOMAIN CONTAINING PROTEIN (0610012H03RIK)"/>
    <property type="match status" value="1"/>
</dbReference>